<dbReference type="SFLD" id="SFLDG00002">
    <property type="entry name" value="C1.7:_P-type_atpase_like"/>
    <property type="match status" value="1"/>
</dbReference>
<dbReference type="Gene3D" id="3.40.50.1000">
    <property type="entry name" value="HAD superfamily/HAD-like"/>
    <property type="match status" value="1"/>
</dbReference>
<protein>
    <recommendedName>
        <fullName evidence="10">P-type Cu(2+) transporter</fullName>
        <ecNumber evidence="10">7.2.2.9</ecNumber>
    </recommendedName>
</protein>
<dbReference type="EC" id="7.2.2.9" evidence="10"/>
<dbReference type="PROSITE" id="PS01229">
    <property type="entry name" value="COF_2"/>
    <property type="match status" value="1"/>
</dbReference>
<evidence type="ECO:0000256" key="1">
    <source>
        <dbReference type="ARBA" id="ARBA00004127"/>
    </source>
</evidence>
<dbReference type="InterPro" id="IPR017969">
    <property type="entry name" value="Heavy-metal-associated_CS"/>
</dbReference>
<dbReference type="PROSITE" id="PS50846">
    <property type="entry name" value="HMA_2"/>
    <property type="match status" value="1"/>
</dbReference>
<keyword evidence="7" id="KW-1278">Translocase</keyword>
<dbReference type="GO" id="GO:0012505">
    <property type="term" value="C:endomembrane system"/>
    <property type="evidence" value="ECO:0007669"/>
    <property type="project" value="UniProtKB-SubCell"/>
</dbReference>
<dbReference type="SUPFAM" id="SSF81653">
    <property type="entry name" value="Calcium ATPase, transduction domain A"/>
    <property type="match status" value="1"/>
</dbReference>
<dbReference type="Gene3D" id="2.70.150.10">
    <property type="entry name" value="Calcium-transporting ATPase, cytoplasmic transduction domain A"/>
    <property type="match status" value="1"/>
</dbReference>
<sequence>MNQAEHTNSEFFTLDIGGMTCASCVSRVEKALLKIPGVEAASVNLATEQARIRIQRGSIKLPEIISLVQKTGYEAKESAPAGNIGQGEAKTTKSLWASDGLGRVLLGFLLSAPLALPMLIMPLGFHWSLPGWWQFALATPVQFVLGWRFYKAGYQSLMAGAGNMDLLVALGTSAAYGLSLYLLMSSSHTHELYFEGSAIIISMVLLGKWLEARAKKQTSEAIRALQKLWPEHAKVLRQTFELPSGSGSGSGSASIKSDQYRDLPLSQVLPGDRVFILPGERIPVDGIIISGTSHIDEALLTGESEPVKKCIGNQVIGGALNGEGALIVVAQAVGIESVLSQIIRLVEEAQTQKAPIQKLVDQVSAIFVPTVILLAVLTGIGNWLYLDSVSIALLRAVSVLVIACPCALGLATPAAIMAGTGIAAKFGILIKDPQVLELSHCLDIVAFDKTGTLTAGKPRLIHFLPFDLALNNPNDILATAASLQLGSEHPLAKALIDYAKDQQALLISVTNNMALPGIGVEGIPISGFFANHRLRIQSINSLEGTPEFQRILEKAQPYFDQGQTVSVLMDLGSHADVVIATTAVDVAIPVALFAFGDELKPGSTQAVTALKALGIRTVMISGDNLAAATRVGQAIGVDEVFAQIMPSKKAEIIQQLQTNIAGNKHYVAMIGDGVNDAPALAIADVGMAMSTGTDVAMQAAGITLMRGDPGLVADAIEISKKTWNKIRQNLFWAFAFNTIGIPMAALGYLSPMLAGSAMALSSFCVLSNALLLKRWHPRHYF</sequence>
<dbReference type="Pfam" id="PF00702">
    <property type="entry name" value="Hydrolase"/>
    <property type="match status" value="1"/>
</dbReference>
<evidence type="ECO:0000256" key="6">
    <source>
        <dbReference type="ARBA" id="ARBA00022840"/>
    </source>
</evidence>
<dbReference type="PROSITE" id="PS00154">
    <property type="entry name" value="ATPASE_E1_E2"/>
    <property type="match status" value="1"/>
</dbReference>
<dbReference type="Pfam" id="PF00122">
    <property type="entry name" value="E1-E2_ATPase"/>
    <property type="match status" value="1"/>
</dbReference>
<comment type="catalytic activity">
    <reaction evidence="11">
        <text>Cu(2+)(in) + ATP + H2O = Cu(2+)(out) + ADP + phosphate + H(+)</text>
        <dbReference type="Rhea" id="RHEA:10376"/>
        <dbReference type="ChEBI" id="CHEBI:15377"/>
        <dbReference type="ChEBI" id="CHEBI:15378"/>
        <dbReference type="ChEBI" id="CHEBI:29036"/>
        <dbReference type="ChEBI" id="CHEBI:30616"/>
        <dbReference type="ChEBI" id="CHEBI:43474"/>
        <dbReference type="ChEBI" id="CHEBI:456216"/>
        <dbReference type="EC" id="7.2.2.9"/>
    </reaction>
</comment>
<feature type="transmembrane region" description="Helical" evidence="12">
    <location>
        <begin position="363"/>
        <end position="386"/>
    </location>
</feature>
<keyword evidence="4 12" id="KW-0479">Metal-binding</keyword>
<evidence type="ECO:0000256" key="3">
    <source>
        <dbReference type="ARBA" id="ARBA00022692"/>
    </source>
</evidence>
<dbReference type="InterPro" id="IPR023214">
    <property type="entry name" value="HAD_sf"/>
</dbReference>
<dbReference type="GO" id="GO:0043682">
    <property type="term" value="F:P-type divalent copper transporter activity"/>
    <property type="evidence" value="ECO:0007669"/>
    <property type="project" value="UniProtKB-EC"/>
</dbReference>
<dbReference type="GO" id="GO:0005886">
    <property type="term" value="C:plasma membrane"/>
    <property type="evidence" value="ECO:0007669"/>
    <property type="project" value="UniProtKB-SubCell"/>
</dbReference>
<feature type="transmembrane region" description="Helical" evidence="12">
    <location>
        <begin position="755"/>
        <end position="772"/>
    </location>
</feature>
<feature type="domain" description="HMA" evidence="13">
    <location>
        <begin position="10"/>
        <end position="76"/>
    </location>
</feature>
<evidence type="ECO:0000313" key="14">
    <source>
        <dbReference type="EMBL" id="PJI83020.1"/>
    </source>
</evidence>
<dbReference type="SUPFAM" id="SSF55008">
    <property type="entry name" value="HMA, heavy metal-associated domain"/>
    <property type="match status" value="1"/>
</dbReference>
<dbReference type="CDD" id="cd02094">
    <property type="entry name" value="P-type_ATPase_Cu-like"/>
    <property type="match status" value="1"/>
</dbReference>
<feature type="transmembrane region" description="Helical" evidence="12">
    <location>
        <begin position="104"/>
        <end position="125"/>
    </location>
</feature>
<evidence type="ECO:0000313" key="15">
    <source>
        <dbReference type="Proteomes" id="UP000229366"/>
    </source>
</evidence>
<dbReference type="SUPFAM" id="SSF56784">
    <property type="entry name" value="HAD-like"/>
    <property type="match status" value="1"/>
</dbReference>
<evidence type="ECO:0000256" key="4">
    <source>
        <dbReference type="ARBA" id="ARBA00022723"/>
    </source>
</evidence>
<evidence type="ECO:0000256" key="12">
    <source>
        <dbReference type="RuleBase" id="RU362081"/>
    </source>
</evidence>
<dbReference type="Gene3D" id="3.40.1110.10">
    <property type="entry name" value="Calcium-transporting ATPase, cytoplasmic domain N"/>
    <property type="match status" value="1"/>
</dbReference>
<dbReference type="InterPro" id="IPR023299">
    <property type="entry name" value="ATPase_P-typ_cyto_dom_N"/>
</dbReference>
<gene>
    <name evidence="14" type="ORF">B0G85_0410</name>
</gene>
<dbReference type="AlphaFoldDB" id="A0A2M8VYS0"/>
<dbReference type="FunFam" id="3.30.70.100:FF:000005">
    <property type="entry name" value="Copper-exporting P-type ATPase A"/>
    <property type="match status" value="1"/>
</dbReference>
<dbReference type="FunFam" id="2.70.150.10:FF:000002">
    <property type="entry name" value="Copper-transporting ATPase 1, putative"/>
    <property type="match status" value="1"/>
</dbReference>
<comment type="caution">
    <text evidence="14">The sequence shown here is derived from an EMBL/GenBank/DDBJ whole genome shotgun (WGS) entry which is preliminary data.</text>
</comment>
<organism evidence="14 15">
    <name type="scientific">Polynucleobacter brandtiae</name>
    <dbReference type="NCBI Taxonomy" id="1938816"/>
    <lineage>
        <taxon>Bacteria</taxon>
        <taxon>Pseudomonadati</taxon>
        <taxon>Pseudomonadota</taxon>
        <taxon>Betaproteobacteria</taxon>
        <taxon>Burkholderiales</taxon>
        <taxon>Burkholderiaceae</taxon>
        <taxon>Polynucleobacter</taxon>
    </lineage>
</organism>
<feature type="transmembrane region" description="Helical" evidence="12">
    <location>
        <begin position="131"/>
        <end position="150"/>
    </location>
</feature>
<reference evidence="14 15" key="1">
    <citation type="submission" date="2017-11" db="EMBL/GenBank/DDBJ databases">
        <title>Genomic Encyclopedia of Type Strains, Phase III (KMG-III): the genomes of soil and plant-associated and newly described type strains.</title>
        <authorList>
            <person name="Whitman W."/>
        </authorList>
    </citation>
    <scope>NUCLEOTIDE SEQUENCE [LARGE SCALE GENOMIC DNA]</scope>
    <source>
        <strain evidence="14 15">UB-Domo-W1</strain>
    </source>
</reference>
<feature type="transmembrane region" description="Helical" evidence="12">
    <location>
        <begin position="162"/>
        <end position="186"/>
    </location>
</feature>
<dbReference type="InterPro" id="IPR036163">
    <property type="entry name" value="HMA_dom_sf"/>
</dbReference>
<dbReference type="SFLD" id="SFLDS00003">
    <property type="entry name" value="Haloacid_Dehalogenase"/>
    <property type="match status" value="1"/>
</dbReference>
<keyword evidence="5 12" id="KW-0547">Nucleotide-binding</keyword>
<keyword evidence="9 12" id="KW-0472">Membrane</keyword>
<dbReference type="Proteomes" id="UP000229366">
    <property type="component" value="Unassembled WGS sequence"/>
</dbReference>
<accession>A0A2M8VYS0</accession>
<evidence type="ECO:0000256" key="9">
    <source>
        <dbReference type="ARBA" id="ARBA00023136"/>
    </source>
</evidence>
<feature type="transmembrane region" description="Helical" evidence="12">
    <location>
        <begin position="392"/>
        <end position="416"/>
    </location>
</feature>
<feature type="transmembrane region" description="Helical" evidence="12">
    <location>
        <begin position="730"/>
        <end position="749"/>
    </location>
</feature>
<dbReference type="PANTHER" id="PTHR43520">
    <property type="entry name" value="ATP7, ISOFORM B"/>
    <property type="match status" value="1"/>
</dbReference>
<evidence type="ECO:0000256" key="8">
    <source>
        <dbReference type="ARBA" id="ARBA00022989"/>
    </source>
</evidence>
<feature type="transmembrane region" description="Helical" evidence="12">
    <location>
        <begin position="192"/>
        <end position="210"/>
    </location>
</feature>
<dbReference type="GO" id="GO:0016887">
    <property type="term" value="F:ATP hydrolysis activity"/>
    <property type="evidence" value="ECO:0007669"/>
    <property type="project" value="InterPro"/>
</dbReference>
<dbReference type="GO" id="GO:0055070">
    <property type="term" value="P:copper ion homeostasis"/>
    <property type="evidence" value="ECO:0007669"/>
    <property type="project" value="TreeGrafter"/>
</dbReference>
<dbReference type="RefSeq" id="WP_100378763.1">
    <property type="nucleotide sequence ID" value="NZ_CBCSBW010000001.1"/>
</dbReference>
<dbReference type="EMBL" id="PGTX01000001">
    <property type="protein sequence ID" value="PJI83020.1"/>
    <property type="molecule type" value="Genomic_DNA"/>
</dbReference>
<dbReference type="SFLD" id="SFLDF00027">
    <property type="entry name" value="p-type_atpase"/>
    <property type="match status" value="1"/>
</dbReference>
<dbReference type="PROSITE" id="PS01047">
    <property type="entry name" value="HMA_1"/>
    <property type="match status" value="1"/>
</dbReference>
<dbReference type="InterPro" id="IPR044492">
    <property type="entry name" value="P_typ_ATPase_HD_dom"/>
</dbReference>
<evidence type="ECO:0000256" key="2">
    <source>
        <dbReference type="ARBA" id="ARBA00006024"/>
    </source>
</evidence>
<dbReference type="PANTHER" id="PTHR43520:SF8">
    <property type="entry name" value="P-TYPE CU(+) TRANSPORTER"/>
    <property type="match status" value="1"/>
</dbReference>
<dbReference type="InterPro" id="IPR059000">
    <property type="entry name" value="ATPase_P-type_domA"/>
</dbReference>
<dbReference type="InterPro" id="IPR018303">
    <property type="entry name" value="ATPase_P-typ_P_site"/>
</dbReference>
<keyword evidence="12" id="KW-1003">Cell membrane</keyword>
<evidence type="ECO:0000256" key="5">
    <source>
        <dbReference type="ARBA" id="ARBA00022741"/>
    </source>
</evidence>
<comment type="subcellular location">
    <subcellularLocation>
        <location evidence="12">Cell membrane</location>
    </subcellularLocation>
    <subcellularLocation>
        <location evidence="1">Endomembrane system</location>
        <topology evidence="1">Multi-pass membrane protein</topology>
    </subcellularLocation>
</comment>
<comment type="similarity">
    <text evidence="2 12">Belongs to the cation transport ATPase (P-type) (TC 3.A.3) family. Type IB subfamily.</text>
</comment>
<dbReference type="Pfam" id="PF00403">
    <property type="entry name" value="HMA"/>
    <property type="match status" value="1"/>
</dbReference>
<keyword evidence="8 12" id="KW-1133">Transmembrane helix</keyword>
<dbReference type="NCBIfam" id="TIGR01525">
    <property type="entry name" value="ATPase-IB_hvy"/>
    <property type="match status" value="1"/>
</dbReference>
<dbReference type="InterPro" id="IPR036412">
    <property type="entry name" value="HAD-like_sf"/>
</dbReference>
<dbReference type="GO" id="GO:0005524">
    <property type="term" value="F:ATP binding"/>
    <property type="evidence" value="ECO:0007669"/>
    <property type="project" value="UniProtKB-UniRule"/>
</dbReference>
<dbReference type="InterPro" id="IPR006121">
    <property type="entry name" value="HMA_dom"/>
</dbReference>
<dbReference type="InterPro" id="IPR001757">
    <property type="entry name" value="P_typ_ATPase"/>
</dbReference>
<evidence type="ECO:0000259" key="13">
    <source>
        <dbReference type="PROSITE" id="PS50846"/>
    </source>
</evidence>
<dbReference type="InterPro" id="IPR023298">
    <property type="entry name" value="ATPase_P-typ_TM_dom_sf"/>
</dbReference>
<dbReference type="SUPFAM" id="SSF81660">
    <property type="entry name" value="Metal cation-transporting ATPase, ATP-binding domain N"/>
    <property type="match status" value="1"/>
</dbReference>
<evidence type="ECO:0000256" key="10">
    <source>
        <dbReference type="ARBA" id="ARBA00038904"/>
    </source>
</evidence>
<name>A0A2M8VYS0_9BURK</name>
<dbReference type="GO" id="GO:0005507">
    <property type="term" value="F:copper ion binding"/>
    <property type="evidence" value="ECO:0007669"/>
    <property type="project" value="TreeGrafter"/>
</dbReference>
<dbReference type="NCBIfam" id="TIGR01494">
    <property type="entry name" value="ATPase_P-type"/>
    <property type="match status" value="2"/>
</dbReference>
<keyword evidence="6 12" id="KW-0067">ATP-binding</keyword>
<evidence type="ECO:0000256" key="7">
    <source>
        <dbReference type="ARBA" id="ARBA00022967"/>
    </source>
</evidence>
<dbReference type="PRINTS" id="PR00119">
    <property type="entry name" value="CATATPASE"/>
</dbReference>
<dbReference type="InterPro" id="IPR027256">
    <property type="entry name" value="P-typ_ATPase_IB"/>
</dbReference>
<keyword evidence="15" id="KW-1185">Reference proteome</keyword>
<dbReference type="OrthoDB" id="8552908at2"/>
<evidence type="ECO:0000256" key="11">
    <source>
        <dbReference type="ARBA" id="ARBA00047424"/>
    </source>
</evidence>
<proteinExistence type="inferred from homology"/>
<dbReference type="Gene3D" id="3.30.70.100">
    <property type="match status" value="1"/>
</dbReference>
<dbReference type="InterPro" id="IPR008250">
    <property type="entry name" value="ATPase_P-typ_transduc_dom_A_sf"/>
</dbReference>
<keyword evidence="3 12" id="KW-0812">Transmembrane</keyword>
<dbReference type="CDD" id="cd00371">
    <property type="entry name" value="HMA"/>
    <property type="match status" value="1"/>
</dbReference>
<dbReference type="SUPFAM" id="SSF81665">
    <property type="entry name" value="Calcium ATPase, transmembrane domain M"/>
    <property type="match status" value="1"/>
</dbReference>